<evidence type="ECO:0000313" key="1">
    <source>
        <dbReference type="EMBL" id="ETS31787.1"/>
    </source>
</evidence>
<accession>W3V7G3</accession>
<protein>
    <submittedName>
        <fullName evidence="1">Uncharacterized protein</fullName>
    </submittedName>
</protein>
<sequence length="31" mass="3787">MHLEILFDKKSKFSQSVMITLKNELKNRFFL</sequence>
<dbReference type="EMBL" id="AYSJ01000009">
    <property type="protein sequence ID" value="ETS31787.1"/>
    <property type="molecule type" value="Genomic_DNA"/>
</dbReference>
<proteinExistence type="predicted"/>
<comment type="caution">
    <text evidence="1">The sequence shown here is derived from an EMBL/GenBank/DDBJ whole genome shotgun (WGS) entry which is preliminary data.</text>
</comment>
<keyword evidence="2" id="KW-1185">Reference proteome</keyword>
<dbReference type="AlphaFoldDB" id="W3V7G3"/>
<reference evidence="1 2" key="1">
    <citation type="submission" date="2013-11" db="EMBL/GenBank/DDBJ databases">
        <title>Elucidation of the Photorhabdus temperata genome and generation of transposon mutant library to identify motility mutants.</title>
        <authorList>
            <person name="Hurst S.G.IV."/>
            <person name="Micheals B."/>
            <person name="Abebe-Akele F."/>
            <person name="Rowedder H."/>
            <person name="Bullock H."/>
            <person name="Jackobeck R."/>
            <person name="Janicki E."/>
            <person name="Tisa L.S."/>
        </authorList>
    </citation>
    <scope>NUCLEOTIDE SEQUENCE [LARGE SCALE GENOMIC DNA]</scope>
    <source>
        <strain evidence="1 2">NC19</strain>
    </source>
</reference>
<gene>
    <name evidence="1" type="ORF">PTE_01884</name>
</gene>
<organism evidence="1 2">
    <name type="scientific">Photorhabdus khanii NC19</name>
    <dbReference type="NCBI Taxonomy" id="1004151"/>
    <lineage>
        <taxon>Bacteria</taxon>
        <taxon>Pseudomonadati</taxon>
        <taxon>Pseudomonadota</taxon>
        <taxon>Gammaproteobacteria</taxon>
        <taxon>Enterobacterales</taxon>
        <taxon>Morganellaceae</taxon>
        <taxon>Photorhabdus</taxon>
    </lineage>
</organism>
<evidence type="ECO:0000313" key="2">
    <source>
        <dbReference type="Proteomes" id="UP000018957"/>
    </source>
</evidence>
<dbReference type="Proteomes" id="UP000018957">
    <property type="component" value="Unassembled WGS sequence"/>
</dbReference>
<name>W3V7G3_9GAMM</name>